<gene>
    <name evidence="2" type="ORF">IW245_000535</name>
</gene>
<evidence type="ECO:0000313" key="3">
    <source>
        <dbReference type="Proteomes" id="UP000622552"/>
    </source>
</evidence>
<dbReference type="SUPFAM" id="SSF53474">
    <property type="entry name" value="alpha/beta-Hydrolases"/>
    <property type="match status" value="1"/>
</dbReference>
<dbReference type="Gene3D" id="3.40.50.1820">
    <property type="entry name" value="alpha/beta hydrolase"/>
    <property type="match status" value="1"/>
</dbReference>
<accession>A0A8J7GPB5</accession>
<dbReference type="AlphaFoldDB" id="A0A8J7GPB5"/>
<reference evidence="2" key="1">
    <citation type="submission" date="2020-11" db="EMBL/GenBank/DDBJ databases">
        <title>Sequencing the genomes of 1000 actinobacteria strains.</title>
        <authorList>
            <person name="Klenk H.-P."/>
        </authorList>
    </citation>
    <scope>NUCLEOTIDE SEQUENCE</scope>
    <source>
        <strain evidence="2">DSM 45356</strain>
    </source>
</reference>
<dbReference type="RefSeq" id="WP_197001591.1">
    <property type="nucleotide sequence ID" value="NZ_BONS01000033.1"/>
</dbReference>
<dbReference type="EMBL" id="JADOUF010000001">
    <property type="protein sequence ID" value="MBG6134341.1"/>
    <property type="molecule type" value="Genomic_DNA"/>
</dbReference>
<proteinExistence type="predicted"/>
<evidence type="ECO:0000259" key="1">
    <source>
        <dbReference type="Pfam" id="PF12697"/>
    </source>
</evidence>
<protein>
    <submittedName>
        <fullName evidence="2">Pimeloyl-ACP methyl ester carboxylesterase</fullName>
    </submittedName>
</protein>
<dbReference type="Pfam" id="PF12697">
    <property type="entry name" value="Abhydrolase_6"/>
    <property type="match status" value="1"/>
</dbReference>
<dbReference type="InterPro" id="IPR000073">
    <property type="entry name" value="AB_hydrolase_1"/>
</dbReference>
<keyword evidence="3" id="KW-1185">Reference proteome</keyword>
<evidence type="ECO:0000313" key="2">
    <source>
        <dbReference type="EMBL" id="MBG6134341.1"/>
    </source>
</evidence>
<sequence length="266" mass="29453">MIGQARLRRPADVAAPLRTLLVNGLGGSNAVWSPMVELVDPRLEIWEADLPWASEGRSGWGQESELVPWIRRALESVDSGRVDLVVAHSFGANLLLDLLCRGELPEPPQAVVLVSPFYRPSPDRFDWETISYFLNNFHLLLQEGIRVRSAGRLDADSQRDLALRLREMVGPYGWVRFFDTYLRTPGLALENLTQSFLIVGGAADPASSPADSRDLADRLPDCQAEILEGCGHLAMVERAERFAHLVNVFSRSIEPSIAQTTGAEQP</sequence>
<dbReference type="InterPro" id="IPR029058">
    <property type="entry name" value="AB_hydrolase_fold"/>
</dbReference>
<dbReference type="Proteomes" id="UP000622552">
    <property type="component" value="Unassembled WGS sequence"/>
</dbReference>
<name>A0A8J7GPB5_9ACTN</name>
<feature type="domain" description="AB hydrolase-1" evidence="1">
    <location>
        <begin position="20"/>
        <end position="244"/>
    </location>
</feature>
<comment type="caution">
    <text evidence="2">The sequence shown here is derived from an EMBL/GenBank/DDBJ whole genome shotgun (WGS) entry which is preliminary data.</text>
</comment>
<organism evidence="2 3">
    <name type="scientific">Longispora fulva</name>
    <dbReference type="NCBI Taxonomy" id="619741"/>
    <lineage>
        <taxon>Bacteria</taxon>
        <taxon>Bacillati</taxon>
        <taxon>Actinomycetota</taxon>
        <taxon>Actinomycetes</taxon>
        <taxon>Micromonosporales</taxon>
        <taxon>Micromonosporaceae</taxon>
        <taxon>Longispora</taxon>
    </lineage>
</organism>
<dbReference type="GO" id="GO:0003824">
    <property type="term" value="F:catalytic activity"/>
    <property type="evidence" value="ECO:0007669"/>
    <property type="project" value="UniProtKB-ARBA"/>
</dbReference>